<dbReference type="InterPro" id="IPR042120">
    <property type="entry name" value="MutL_C_dimsub"/>
</dbReference>
<keyword evidence="9" id="KW-1185">Reference proteome</keyword>
<dbReference type="GO" id="GO:0006298">
    <property type="term" value="P:mismatch repair"/>
    <property type="evidence" value="ECO:0007669"/>
    <property type="project" value="UniProtKB-UniRule"/>
</dbReference>
<dbReference type="InterPro" id="IPR014721">
    <property type="entry name" value="Ribsml_uS5_D2-typ_fold_subgr"/>
</dbReference>
<evidence type="ECO:0000256" key="4">
    <source>
        <dbReference type="ARBA" id="ARBA00023204"/>
    </source>
</evidence>
<dbReference type="InterPro" id="IPR042121">
    <property type="entry name" value="MutL_C_regsub"/>
</dbReference>
<dbReference type="SUPFAM" id="SSF55874">
    <property type="entry name" value="ATPase domain of HSP90 chaperone/DNA topoisomerase II/histidine kinase"/>
    <property type="match status" value="1"/>
</dbReference>
<dbReference type="Gene3D" id="3.30.565.10">
    <property type="entry name" value="Histidine kinase-like ATPase, C-terminal domain"/>
    <property type="match status" value="1"/>
</dbReference>
<dbReference type="InterPro" id="IPR014790">
    <property type="entry name" value="MutL_C"/>
</dbReference>
<keyword evidence="3 5" id="KW-0227">DNA damage</keyword>
<organism evidence="8 9">
    <name type="scientific">Porphyromonas somerae</name>
    <dbReference type="NCBI Taxonomy" id="322095"/>
    <lineage>
        <taxon>Bacteria</taxon>
        <taxon>Pseudomonadati</taxon>
        <taxon>Bacteroidota</taxon>
        <taxon>Bacteroidia</taxon>
        <taxon>Bacteroidales</taxon>
        <taxon>Porphyromonadaceae</taxon>
        <taxon>Porphyromonas</taxon>
    </lineage>
</organism>
<dbReference type="CDD" id="cd16926">
    <property type="entry name" value="HATPase_MutL-MLH-PMS-like"/>
    <property type="match status" value="1"/>
</dbReference>
<evidence type="ECO:0000256" key="5">
    <source>
        <dbReference type="HAMAP-Rule" id="MF_00149"/>
    </source>
</evidence>
<dbReference type="PANTHER" id="PTHR10073:SF12">
    <property type="entry name" value="DNA MISMATCH REPAIR PROTEIN MLH1"/>
    <property type="match status" value="1"/>
</dbReference>
<dbReference type="STRING" id="322095.HMPREF3185_01825"/>
<dbReference type="FunFam" id="3.30.565.10:FF:000003">
    <property type="entry name" value="DNA mismatch repair endonuclease MutL"/>
    <property type="match status" value="1"/>
</dbReference>
<dbReference type="HAMAP" id="MF_00149">
    <property type="entry name" value="DNA_mis_repair"/>
    <property type="match status" value="1"/>
</dbReference>
<dbReference type="InterPro" id="IPR037198">
    <property type="entry name" value="MutL_C_sf"/>
</dbReference>
<accession>A0A134B237</accession>
<dbReference type="SUPFAM" id="SSF118116">
    <property type="entry name" value="DNA mismatch repair protein MutL"/>
    <property type="match status" value="1"/>
</dbReference>
<dbReference type="InterPro" id="IPR014762">
    <property type="entry name" value="DNA_mismatch_repair_CS"/>
</dbReference>
<dbReference type="GO" id="GO:0032300">
    <property type="term" value="C:mismatch repair complex"/>
    <property type="evidence" value="ECO:0007669"/>
    <property type="project" value="InterPro"/>
</dbReference>
<comment type="function">
    <text evidence="5">This protein is involved in the repair of mismatches in DNA. It is required for dam-dependent methyl-directed DNA mismatch repair. May act as a 'molecular matchmaker', a protein that promotes the formation of a stable complex between two or more DNA-binding proteins in an ATP-dependent manner without itself being part of a final effector complex.</text>
</comment>
<evidence type="ECO:0000259" key="7">
    <source>
        <dbReference type="SMART" id="SM01340"/>
    </source>
</evidence>
<dbReference type="CDD" id="cd00782">
    <property type="entry name" value="MutL_Trans"/>
    <property type="match status" value="1"/>
</dbReference>
<dbReference type="SUPFAM" id="SSF54211">
    <property type="entry name" value="Ribosomal protein S5 domain 2-like"/>
    <property type="match status" value="1"/>
</dbReference>
<protein>
    <recommendedName>
        <fullName evidence="2 5">DNA mismatch repair protein MutL</fullName>
    </recommendedName>
</protein>
<dbReference type="GO" id="GO:0016887">
    <property type="term" value="F:ATP hydrolysis activity"/>
    <property type="evidence" value="ECO:0007669"/>
    <property type="project" value="InterPro"/>
</dbReference>
<dbReference type="GO" id="GO:0005524">
    <property type="term" value="F:ATP binding"/>
    <property type="evidence" value="ECO:0007669"/>
    <property type="project" value="InterPro"/>
</dbReference>
<dbReference type="SMART" id="SM01340">
    <property type="entry name" value="DNA_mis_repair"/>
    <property type="match status" value="1"/>
</dbReference>
<dbReference type="Pfam" id="PF08676">
    <property type="entry name" value="MutL_C"/>
    <property type="match status" value="1"/>
</dbReference>
<evidence type="ECO:0000256" key="3">
    <source>
        <dbReference type="ARBA" id="ARBA00022763"/>
    </source>
</evidence>
<dbReference type="Gene3D" id="3.30.1540.20">
    <property type="entry name" value="MutL, C-terminal domain, dimerisation subdomain"/>
    <property type="match status" value="1"/>
</dbReference>
<dbReference type="Gene3D" id="3.30.1370.100">
    <property type="entry name" value="MutL, C-terminal domain, regulatory subdomain"/>
    <property type="match status" value="1"/>
</dbReference>
<feature type="domain" description="DNA mismatch repair protein S5" evidence="7">
    <location>
        <begin position="211"/>
        <end position="329"/>
    </location>
</feature>
<evidence type="ECO:0000313" key="9">
    <source>
        <dbReference type="Proteomes" id="UP000070224"/>
    </source>
</evidence>
<evidence type="ECO:0000313" key="8">
    <source>
        <dbReference type="EMBL" id="KXB73991.1"/>
    </source>
</evidence>
<dbReference type="InterPro" id="IPR038973">
    <property type="entry name" value="MutL/Mlh/Pms-like"/>
</dbReference>
<feature type="domain" description="MutL C-terminal dimerisation" evidence="6">
    <location>
        <begin position="455"/>
        <end position="594"/>
    </location>
</feature>
<dbReference type="InterPro" id="IPR013507">
    <property type="entry name" value="DNA_mismatch_S5_2-like"/>
</dbReference>
<dbReference type="InterPro" id="IPR002099">
    <property type="entry name" value="MutL/Mlh/PMS"/>
</dbReference>
<dbReference type="NCBIfam" id="TIGR00585">
    <property type="entry name" value="mutl"/>
    <property type="match status" value="1"/>
</dbReference>
<dbReference type="PROSITE" id="PS00058">
    <property type="entry name" value="DNA_MISMATCH_REPAIR_1"/>
    <property type="match status" value="1"/>
</dbReference>
<keyword evidence="4 5" id="KW-0234">DNA repair</keyword>
<reference evidence="9" key="1">
    <citation type="submission" date="2016-01" db="EMBL/GenBank/DDBJ databases">
        <authorList>
            <person name="Mitreva M."/>
            <person name="Pepin K.H."/>
            <person name="Mihindukulasuriya K.A."/>
            <person name="Fulton R."/>
            <person name="Fronick C."/>
            <person name="O'Laughlin M."/>
            <person name="Miner T."/>
            <person name="Herter B."/>
            <person name="Rosa B.A."/>
            <person name="Cordes M."/>
            <person name="Tomlinson C."/>
            <person name="Wollam A."/>
            <person name="Palsikar V.B."/>
            <person name="Mardis E.R."/>
            <person name="Wilson R.K."/>
        </authorList>
    </citation>
    <scope>NUCLEOTIDE SEQUENCE [LARGE SCALE GENOMIC DNA]</scope>
    <source>
        <strain evidence="9">KA00683</strain>
    </source>
</reference>
<evidence type="ECO:0000256" key="1">
    <source>
        <dbReference type="ARBA" id="ARBA00006082"/>
    </source>
</evidence>
<evidence type="ECO:0000259" key="6">
    <source>
        <dbReference type="SMART" id="SM00853"/>
    </source>
</evidence>
<dbReference type="Proteomes" id="UP000070224">
    <property type="component" value="Unassembled WGS sequence"/>
</dbReference>
<dbReference type="InterPro" id="IPR020667">
    <property type="entry name" value="DNA_mismatch_repair_MutL"/>
</dbReference>
<dbReference type="AlphaFoldDB" id="A0A134B237"/>
<dbReference type="Gene3D" id="3.30.230.10">
    <property type="match status" value="1"/>
</dbReference>
<dbReference type="Pfam" id="PF01119">
    <property type="entry name" value="DNA_mis_repair"/>
    <property type="match status" value="1"/>
</dbReference>
<dbReference type="EMBL" id="LSDK01000129">
    <property type="protein sequence ID" value="KXB73991.1"/>
    <property type="molecule type" value="Genomic_DNA"/>
</dbReference>
<dbReference type="GO" id="GO:0030983">
    <property type="term" value="F:mismatched DNA binding"/>
    <property type="evidence" value="ECO:0007669"/>
    <property type="project" value="InterPro"/>
</dbReference>
<comment type="similarity">
    <text evidence="1 5">Belongs to the DNA mismatch repair MutL/HexB family.</text>
</comment>
<dbReference type="PANTHER" id="PTHR10073">
    <property type="entry name" value="DNA MISMATCH REPAIR PROTEIN MLH, PMS, MUTL"/>
    <property type="match status" value="1"/>
</dbReference>
<dbReference type="RefSeq" id="WP_044114385.1">
    <property type="nucleotide sequence ID" value="NZ_KQ960462.1"/>
</dbReference>
<dbReference type="SMART" id="SM00853">
    <property type="entry name" value="MutL_C"/>
    <property type="match status" value="1"/>
</dbReference>
<sequence length="637" mass="70206">MSDIIRLLPESIANQIAAGEVVPAPAYLVKELVENSIDAGAKQIQIEVVGAGRQSISVTDDGKGMSPTDARMAFERHATSKLQTIDDLQRLSTMGFRGEALAAIAAVCQVELRTRTADQEVGTELIIEGAKVRSQMPVACSPGTSIKAMNIFYNTPGRRKHLEARKESTELMEIWREFAKVALANPQISFTLRGAGKYDKILPASSLKERIIDIGGAKLSRALIPVSYESAFCTIRGFIGTPTTSLKQGAQQYLFVNDRFIRHPYFHKAISLAYENFIPAGNQPQYFLYFTIPAENIDVNIHPQKTDVRFLDESTIFQVLQSLIRDAFSSHALTPIIDFENASPIEIPAYSGRKDILPDLDTALGADAVLQAEGGASLPSGGTRLGGIRLGATRTSALPKEPEISWDDLGEHFDSMTPSTMQTPLFEEEPEEPQSHGIRLSQAGSLRTRPTLPSSLLLYQSRYVITTLGDALAFIDLTRALLRVTFEQYRADLRAHSYHVEQPLFPEVLEFAPQELPTALTLMEELRHAGFDFGDLGDGHFSIVEAPSFISRDATGFVRLIVADSLDTHREGADYVQTFLAEAAAESEALQRPLPQDDEGLEQLIRDLFQSSDPYFTPSGKPIITRLTEPMVANFFN</sequence>
<proteinExistence type="inferred from homology"/>
<dbReference type="PATRIC" id="fig|322095.3.peg.1801"/>
<gene>
    <name evidence="5" type="primary">mutL</name>
    <name evidence="8" type="ORF">HMPREF3185_01825</name>
</gene>
<dbReference type="Pfam" id="PF13589">
    <property type="entry name" value="HATPase_c_3"/>
    <property type="match status" value="1"/>
</dbReference>
<dbReference type="OrthoDB" id="9763467at2"/>
<name>A0A134B237_9PORP</name>
<evidence type="ECO:0000256" key="2">
    <source>
        <dbReference type="ARBA" id="ARBA00021975"/>
    </source>
</evidence>
<dbReference type="InterPro" id="IPR020568">
    <property type="entry name" value="Ribosomal_Su5_D2-typ_SF"/>
</dbReference>
<dbReference type="GO" id="GO:0140664">
    <property type="term" value="F:ATP-dependent DNA damage sensor activity"/>
    <property type="evidence" value="ECO:0007669"/>
    <property type="project" value="InterPro"/>
</dbReference>
<dbReference type="InterPro" id="IPR036890">
    <property type="entry name" value="HATPase_C_sf"/>
</dbReference>
<comment type="caution">
    <text evidence="8">The sequence shown here is derived from an EMBL/GenBank/DDBJ whole genome shotgun (WGS) entry which is preliminary data.</text>
</comment>